<dbReference type="InterPro" id="IPR017871">
    <property type="entry name" value="ABC_transporter-like_CS"/>
</dbReference>
<dbReference type="SUPFAM" id="SSF52540">
    <property type="entry name" value="P-loop containing nucleoside triphosphate hydrolases"/>
    <property type="match status" value="1"/>
</dbReference>
<dbReference type="PROSITE" id="PS00211">
    <property type="entry name" value="ABC_TRANSPORTER_1"/>
    <property type="match status" value="1"/>
</dbReference>
<dbReference type="EMBL" id="JAOPKC010000010">
    <property type="protein sequence ID" value="MCU4718357.1"/>
    <property type="molecule type" value="Genomic_DNA"/>
</dbReference>
<dbReference type="SMART" id="SM00382">
    <property type="entry name" value="AAA"/>
    <property type="match status" value="1"/>
</dbReference>
<evidence type="ECO:0000313" key="14">
    <source>
        <dbReference type="Proteomes" id="UP001209746"/>
    </source>
</evidence>
<dbReference type="InterPro" id="IPR011527">
    <property type="entry name" value="ABC1_TM_dom"/>
</dbReference>
<evidence type="ECO:0000313" key="12">
    <source>
        <dbReference type="EMBL" id="MCU4726530.1"/>
    </source>
</evidence>
<feature type="domain" description="ABC transporter" evidence="9">
    <location>
        <begin position="369"/>
        <end position="604"/>
    </location>
</feature>
<dbReference type="AlphaFoldDB" id="A0AAE3IDM0"/>
<dbReference type="FunFam" id="3.40.50.300:FF:000287">
    <property type="entry name" value="Multidrug ABC transporter ATP-binding protein"/>
    <property type="match status" value="1"/>
</dbReference>
<feature type="transmembrane region" description="Helical" evidence="8">
    <location>
        <begin position="183"/>
        <end position="203"/>
    </location>
</feature>
<evidence type="ECO:0000256" key="8">
    <source>
        <dbReference type="SAM" id="Phobius"/>
    </source>
</evidence>
<dbReference type="EMBL" id="JAOPKD010000003">
    <property type="protein sequence ID" value="MCU4726530.1"/>
    <property type="molecule type" value="Genomic_DNA"/>
</dbReference>
<dbReference type="Proteomes" id="UP001208186">
    <property type="component" value="Unassembled WGS sequence"/>
</dbReference>
<evidence type="ECO:0000256" key="2">
    <source>
        <dbReference type="ARBA" id="ARBA00022448"/>
    </source>
</evidence>
<protein>
    <submittedName>
        <fullName evidence="12">ABC transporter ATP-binding protein/permease</fullName>
    </submittedName>
</protein>
<dbReference type="SUPFAM" id="SSF90123">
    <property type="entry name" value="ABC transporter transmembrane region"/>
    <property type="match status" value="1"/>
</dbReference>
<feature type="transmembrane region" description="Helical" evidence="8">
    <location>
        <begin position="156"/>
        <end position="177"/>
    </location>
</feature>
<dbReference type="InterPro" id="IPR003439">
    <property type="entry name" value="ABC_transporter-like_ATP-bd"/>
</dbReference>
<dbReference type="CDD" id="cd18565">
    <property type="entry name" value="ABC_6TM_exporter_like"/>
    <property type="match status" value="1"/>
</dbReference>
<dbReference type="InterPro" id="IPR003593">
    <property type="entry name" value="AAA+_ATPase"/>
</dbReference>
<keyword evidence="4" id="KW-0547">Nucleotide-binding</keyword>
<dbReference type="GO" id="GO:0015421">
    <property type="term" value="F:ABC-type oligopeptide transporter activity"/>
    <property type="evidence" value="ECO:0007669"/>
    <property type="project" value="TreeGrafter"/>
</dbReference>
<accession>A0AAE3IDM0</accession>
<evidence type="ECO:0000313" key="13">
    <source>
        <dbReference type="Proteomes" id="UP001208186"/>
    </source>
</evidence>
<dbReference type="GO" id="GO:0016020">
    <property type="term" value="C:membrane"/>
    <property type="evidence" value="ECO:0007669"/>
    <property type="project" value="UniProtKB-SubCell"/>
</dbReference>
<evidence type="ECO:0000256" key="6">
    <source>
        <dbReference type="ARBA" id="ARBA00022989"/>
    </source>
</evidence>
<evidence type="ECO:0000313" key="11">
    <source>
        <dbReference type="EMBL" id="MCU4718357.1"/>
    </source>
</evidence>
<dbReference type="Pfam" id="PF00005">
    <property type="entry name" value="ABC_tran"/>
    <property type="match status" value="1"/>
</dbReference>
<keyword evidence="3 8" id="KW-0812">Transmembrane</keyword>
<sequence>MSDEIAERAPTDRPLAYLVTTTGRRHLPYLVGAFLSTLVATVLDRADVFVLGIAFDAMFNDQSYVLPLFPDGMIPTTPMDQLWFTVGLLLVMKAGDIAAANISQVMRGIFSQRVLDSVRIDAFDTAQHLELGFFNDSQTGDVMSILNNDVNTLEEFLSGGITWLLRTTLVLVTVLVFMSLLNWQLALFVVASAPLIAGVNWWFSRVQERLQNEIRSETGALNARLETSLSGIDVVKTSTAEPFESEQVESASYGHLLARWESKRISARHHPSIRLISGSALVVTFLVGGFWVATGPPWPFSGALTAGQLIPFLFYTQQLASPMRQVPTLVEQYKRSQAAARRILGLKATETTVADPEDPSPLESADGHVTYDAVTFSYPSAEERTIDGVSFEVEPGETVGLVGSTGAGKSTLIKLLLRFYDVQDGAITLDGRDIASVPRKQLRKSIGYVNQDPFLFHGTVMENIAYGDLDADDAAIEAAAKAAGAHRFITDLDDGYDTEVGQRGTKLSGGQRQRIAIARAILSDPPIMVFDEATSHVDNETEVLIQRNLDELTADRTTFVIAHRLSTVRDADRIVVLDDGTVAEQGTHDDLLAAGGTYANLWNVQVGNLDALPAEFIEHARSGVVD</sequence>
<comment type="caution">
    <text evidence="12">The sequence shown here is derived from an EMBL/GenBank/DDBJ whole genome shotgun (WGS) entry which is preliminary data.</text>
</comment>
<dbReference type="GO" id="GO:0016887">
    <property type="term" value="F:ATP hydrolysis activity"/>
    <property type="evidence" value="ECO:0007669"/>
    <property type="project" value="InterPro"/>
</dbReference>
<keyword evidence="2" id="KW-0813">Transport</keyword>
<organism evidence="12 14">
    <name type="scientific">Halapricum hydrolyticum</name>
    <dbReference type="NCBI Taxonomy" id="2979991"/>
    <lineage>
        <taxon>Archaea</taxon>
        <taxon>Methanobacteriati</taxon>
        <taxon>Methanobacteriota</taxon>
        <taxon>Stenosarchaea group</taxon>
        <taxon>Halobacteria</taxon>
        <taxon>Halobacteriales</taxon>
        <taxon>Haloarculaceae</taxon>
        <taxon>Halapricum</taxon>
    </lineage>
</organism>
<dbReference type="PROSITE" id="PS50893">
    <property type="entry name" value="ABC_TRANSPORTER_2"/>
    <property type="match status" value="1"/>
</dbReference>
<reference evidence="12" key="1">
    <citation type="submission" date="2023-02" db="EMBL/GenBank/DDBJ databases">
        <title>Enrichment on poylsaccharides allowed isolation of novel metabolic and taxonomic groups of Haloarchaea.</title>
        <authorList>
            <person name="Sorokin D.Y."/>
            <person name="Elcheninov A.G."/>
            <person name="Khizhniak T.V."/>
            <person name="Kolganova T.V."/>
            <person name="Kublanov I.V."/>
        </authorList>
    </citation>
    <scope>NUCLEOTIDE SEQUENCE</scope>
    <source>
        <strain evidence="11 13">HArc-curdl5-1</strain>
        <strain evidence="12">HArc-curdl7</strain>
    </source>
</reference>
<evidence type="ECO:0000259" key="9">
    <source>
        <dbReference type="PROSITE" id="PS50893"/>
    </source>
</evidence>
<evidence type="ECO:0000256" key="7">
    <source>
        <dbReference type="ARBA" id="ARBA00023136"/>
    </source>
</evidence>
<dbReference type="Proteomes" id="UP001209746">
    <property type="component" value="Unassembled WGS sequence"/>
</dbReference>
<feature type="transmembrane region" description="Helical" evidence="8">
    <location>
        <begin position="82"/>
        <end position="103"/>
    </location>
</feature>
<proteinExistence type="predicted"/>
<evidence type="ECO:0000256" key="5">
    <source>
        <dbReference type="ARBA" id="ARBA00022840"/>
    </source>
</evidence>
<dbReference type="PANTHER" id="PTHR43394:SF1">
    <property type="entry name" value="ATP-BINDING CASSETTE SUB-FAMILY B MEMBER 10, MITOCHONDRIAL"/>
    <property type="match status" value="1"/>
</dbReference>
<dbReference type="Pfam" id="PF00664">
    <property type="entry name" value="ABC_membrane"/>
    <property type="match status" value="1"/>
</dbReference>
<feature type="domain" description="ABC transmembrane type-1" evidence="10">
    <location>
        <begin position="71"/>
        <end position="335"/>
    </location>
</feature>
<keyword evidence="7 8" id="KW-0472">Membrane</keyword>
<dbReference type="GO" id="GO:0005524">
    <property type="term" value="F:ATP binding"/>
    <property type="evidence" value="ECO:0007669"/>
    <property type="project" value="UniProtKB-KW"/>
</dbReference>
<evidence type="ECO:0000259" key="10">
    <source>
        <dbReference type="PROSITE" id="PS50929"/>
    </source>
</evidence>
<name>A0AAE3IDM0_9EURY</name>
<dbReference type="PANTHER" id="PTHR43394">
    <property type="entry name" value="ATP-DEPENDENT PERMEASE MDL1, MITOCHONDRIAL"/>
    <property type="match status" value="1"/>
</dbReference>
<feature type="transmembrane region" description="Helical" evidence="8">
    <location>
        <begin position="273"/>
        <end position="292"/>
    </location>
</feature>
<keyword evidence="6 8" id="KW-1133">Transmembrane helix</keyword>
<keyword evidence="13" id="KW-1185">Reference proteome</keyword>
<comment type="subcellular location">
    <subcellularLocation>
        <location evidence="1">Membrane</location>
        <topology evidence="1">Multi-pass membrane protein</topology>
    </subcellularLocation>
</comment>
<gene>
    <name evidence="12" type="ORF">OB914_06070</name>
    <name evidence="11" type="ORF">OB916_09820</name>
</gene>
<dbReference type="PROSITE" id="PS50929">
    <property type="entry name" value="ABC_TM1F"/>
    <property type="match status" value="1"/>
</dbReference>
<dbReference type="InterPro" id="IPR036640">
    <property type="entry name" value="ABC1_TM_sf"/>
</dbReference>
<dbReference type="InterPro" id="IPR039421">
    <property type="entry name" value="Type_1_exporter"/>
</dbReference>
<evidence type="ECO:0000256" key="1">
    <source>
        <dbReference type="ARBA" id="ARBA00004141"/>
    </source>
</evidence>
<dbReference type="InterPro" id="IPR027417">
    <property type="entry name" value="P-loop_NTPase"/>
</dbReference>
<dbReference type="Gene3D" id="1.20.1560.10">
    <property type="entry name" value="ABC transporter type 1, transmembrane domain"/>
    <property type="match status" value="1"/>
</dbReference>
<evidence type="ECO:0000256" key="3">
    <source>
        <dbReference type="ARBA" id="ARBA00022692"/>
    </source>
</evidence>
<dbReference type="RefSeq" id="WP_315909115.1">
    <property type="nucleotide sequence ID" value="NZ_JAOPKC010000010.1"/>
</dbReference>
<dbReference type="Gene3D" id="3.40.50.300">
    <property type="entry name" value="P-loop containing nucleotide triphosphate hydrolases"/>
    <property type="match status" value="1"/>
</dbReference>
<keyword evidence="5 12" id="KW-0067">ATP-binding</keyword>
<evidence type="ECO:0000256" key="4">
    <source>
        <dbReference type="ARBA" id="ARBA00022741"/>
    </source>
</evidence>